<keyword evidence="14" id="KW-1185">Reference proteome</keyword>
<keyword evidence="4 8" id="KW-0812">Transmembrane</keyword>
<sequence>MHRFRHLGLPVSLLTLALSPIVFAEAENHELEAVTVSATRSNSEVGKTPQKITVISKQEIEQQLRMTSDQSQVLSNLIPSYTPSRQKLTNAGETFRGRAPLFLIDGIPQSNPLRDGSRDGYTIDLSMVERIEVIHGASAEHGLGATGGIINFVTRRPEAGTVNQHLGVQATAPTNDIKSDSLSYKVDYRVDGIAGNLDYLFGASYVERGMFYDAQGDYIGVDGTQGDIMDSQSGDVFFKLGYWLSDEQNIELSVNHFRLEGNHDYVAVNGDWANGIPTTAEEGDPDGDAPMNKVTTAGLTYTHSNLGGNHFTAQLYSQTFKGRYGGGIFGTFQDPAYGPDLYDQSQNESDKIGSKLTLTRDGLLDNRLKLTTGLDVLQDETTQVLAQTGREWVPKTRFRNLAPFLQAEASPIDQLILQAGVRYEYAELNVDDFTTLASYGSQQVKGGNPDFEETLFNYGLVFQATENTQLFANYSEGFGMPDVGRVLRGINVPNQNVEDFLDLQPILTDNTEIGIRINGERSHFQISHFSSDSDLGQRLENNGGIFEVKRERTEIQGIEAEAGWQISSAHDLNASYAHTSGKYDSDEDNKVDTRLDGNNIAPDSFRLRWLAQWTSKLNTQLQGTHYFNKDFEGDTNDFVAYQLVDLSLGYDLPKGELTAGVENLFNEDYFTYYAQTATTLDERNFKGRGRTFTLGYNLDF</sequence>
<dbReference type="PANTHER" id="PTHR30069:SF42">
    <property type="entry name" value="FERRIC AEROBACTIN RECEPTOR"/>
    <property type="match status" value="1"/>
</dbReference>
<evidence type="ECO:0000256" key="7">
    <source>
        <dbReference type="ARBA" id="ARBA00023237"/>
    </source>
</evidence>
<dbReference type="Pfam" id="PF00593">
    <property type="entry name" value="TonB_dep_Rec_b-barrel"/>
    <property type="match status" value="1"/>
</dbReference>
<dbReference type="CDD" id="cd01347">
    <property type="entry name" value="ligand_gated_channel"/>
    <property type="match status" value="1"/>
</dbReference>
<dbReference type="PANTHER" id="PTHR30069">
    <property type="entry name" value="TONB-DEPENDENT OUTER MEMBRANE RECEPTOR"/>
    <property type="match status" value="1"/>
</dbReference>
<proteinExistence type="inferred from homology"/>
<dbReference type="InterPro" id="IPR012910">
    <property type="entry name" value="Plug_dom"/>
</dbReference>
<name>A0A6N7LUZ1_9GAMM</name>
<dbReference type="RefSeq" id="WP_328594335.1">
    <property type="nucleotide sequence ID" value="NZ_WIRE01000001.1"/>
</dbReference>
<keyword evidence="7 8" id="KW-0998">Cell outer membrane</keyword>
<dbReference type="Pfam" id="PF07715">
    <property type="entry name" value="Plug"/>
    <property type="match status" value="1"/>
</dbReference>
<evidence type="ECO:0000256" key="5">
    <source>
        <dbReference type="ARBA" id="ARBA00023077"/>
    </source>
</evidence>
<evidence type="ECO:0000256" key="9">
    <source>
        <dbReference type="RuleBase" id="RU003357"/>
    </source>
</evidence>
<gene>
    <name evidence="13" type="ORF">GFN93_06410</name>
</gene>
<dbReference type="Gene3D" id="2.170.130.10">
    <property type="entry name" value="TonB-dependent receptor, plug domain"/>
    <property type="match status" value="1"/>
</dbReference>
<feature type="domain" description="TonB-dependent receptor plug" evidence="12">
    <location>
        <begin position="47"/>
        <end position="149"/>
    </location>
</feature>
<comment type="caution">
    <text evidence="13">The sequence shown here is derived from an EMBL/GenBank/DDBJ whole genome shotgun (WGS) entry which is preliminary data.</text>
</comment>
<evidence type="ECO:0000256" key="1">
    <source>
        <dbReference type="ARBA" id="ARBA00004571"/>
    </source>
</evidence>
<dbReference type="InterPro" id="IPR039426">
    <property type="entry name" value="TonB-dep_rcpt-like"/>
</dbReference>
<dbReference type="GO" id="GO:0009279">
    <property type="term" value="C:cell outer membrane"/>
    <property type="evidence" value="ECO:0007669"/>
    <property type="project" value="UniProtKB-SubCell"/>
</dbReference>
<evidence type="ECO:0000256" key="2">
    <source>
        <dbReference type="ARBA" id="ARBA00022448"/>
    </source>
</evidence>
<keyword evidence="10" id="KW-0732">Signal</keyword>
<dbReference type="EMBL" id="WIRE01000001">
    <property type="protein sequence ID" value="MQX52875.1"/>
    <property type="molecule type" value="Genomic_DNA"/>
</dbReference>
<evidence type="ECO:0000259" key="12">
    <source>
        <dbReference type="Pfam" id="PF07715"/>
    </source>
</evidence>
<dbReference type="Gene3D" id="2.40.170.20">
    <property type="entry name" value="TonB-dependent receptor, beta-barrel domain"/>
    <property type="match status" value="1"/>
</dbReference>
<dbReference type="InterPro" id="IPR037066">
    <property type="entry name" value="Plug_dom_sf"/>
</dbReference>
<dbReference type="Proteomes" id="UP000469421">
    <property type="component" value="Unassembled WGS sequence"/>
</dbReference>
<keyword evidence="13" id="KW-0675">Receptor</keyword>
<dbReference type="InterPro" id="IPR000531">
    <property type="entry name" value="Beta-barrel_TonB"/>
</dbReference>
<protein>
    <submittedName>
        <fullName evidence="13">TonB-dependent receptor</fullName>
    </submittedName>
</protein>
<feature type="signal peptide" evidence="10">
    <location>
        <begin position="1"/>
        <end position="24"/>
    </location>
</feature>
<comment type="similarity">
    <text evidence="8 9">Belongs to the TonB-dependent receptor family.</text>
</comment>
<evidence type="ECO:0000313" key="13">
    <source>
        <dbReference type="EMBL" id="MQX52875.1"/>
    </source>
</evidence>
<dbReference type="InterPro" id="IPR036942">
    <property type="entry name" value="Beta-barrel_TonB_sf"/>
</dbReference>
<keyword evidence="6 8" id="KW-0472">Membrane</keyword>
<organism evidence="13 14">
    <name type="scientific">Alcanivorax sediminis</name>
    <dbReference type="NCBI Taxonomy" id="2663008"/>
    <lineage>
        <taxon>Bacteria</taxon>
        <taxon>Pseudomonadati</taxon>
        <taxon>Pseudomonadota</taxon>
        <taxon>Gammaproteobacteria</taxon>
        <taxon>Oceanospirillales</taxon>
        <taxon>Alcanivoracaceae</taxon>
        <taxon>Alcanivorax</taxon>
    </lineage>
</organism>
<feature type="chain" id="PRO_5027048341" evidence="10">
    <location>
        <begin position="25"/>
        <end position="700"/>
    </location>
</feature>
<dbReference type="AlphaFoldDB" id="A0A6N7LUZ1"/>
<evidence type="ECO:0000256" key="3">
    <source>
        <dbReference type="ARBA" id="ARBA00022452"/>
    </source>
</evidence>
<evidence type="ECO:0000313" key="14">
    <source>
        <dbReference type="Proteomes" id="UP000469421"/>
    </source>
</evidence>
<keyword evidence="3 8" id="KW-1134">Transmembrane beta strand</keyword>
<dbReference type="GO" id="GO:0015344">
    <property type="term" value="F:siderophore uptake transmembrane transporter activity"/>
    <property type="evidence" value="ECO:0007669"/>
    <property type="project" value="TreeGrafter"/>
</dbReference>
<evidence type="ECO:0000256" key="10">
    <source>
        <dbReference type="SAM" id="SignalP"/>
    </source>
</evidence>
<evidence type="ECO:0000256" key="8">
    <source>
        <dbReference type="PROSITE-ProRule" id="PRU01360"/>
    </source>
</evidence>
<dbReference type="SUPFAM" id="SSF56935">
    <property type="entry name" value="Porins"/>
    <property type="match status" value="1"/>
</dbReference>
<comment type="subcellular location">
    <subcellularLocation>
        <location evidence="1 8">Cell outer membrane</location>
        <topology evidence="1 8">Multi-pass membrane protein</topology>
    </subcellularLocation>
</comment>
<accession>A0A6N7LUZ1</accession>
<evidence type="ECO:0000256" key="6">
    <source>
        <dbReference type="ARBA" id="ARBA00023136"/>
    </source>
</evidence>
<evidence type="ECO:0000256" key="4">
    <source>
        <dbReference type="ARBA" id="ARBA00022692"/>
    </source>
</evidence>
<keyword evidence="5 9" id="KW-0798">TonB box</keyword>
<dbReference type="PROSITE" id="PS52016">
    <property type="entry name" value="TONB_DEPENDENT_REC_3"/>
    <property type="match status" value="1"/>
</dbReference>
<reference evidence="13 14" key="1">
    <citation type="submission" date="2019-10" db="EMBL/GenBank/DDBJ databases">
        <title>Alcanivorax sp.PA15-N-34 draft genome sequence.</title>
        <authorList>
            <person name="Liao X."/>
            <person name="Shao Z."/>
        </authorList>
    </citation>
    <scope>NUCLEOTIDE SEQUENCE [LARGE SCALE GENOMIC DNA]</scope>
    <source>
        <strain evidence="13 14">PA15-N-34</strain>
    </source>
</reference>
<keyword evidence="2 8" id="KW-0813">Transport</keyword>
<dbReference type="GO" id="GO:0044718">
    <property type="term" value="P:siderophore transmembrane transport"/>
    <property type="evidence" value="ECO:0007669"/>
    <property type="project" value="TreeGrafter"/>
</dbReference>
<feature type="domain" description="TonB-dependent receptor-like beta-barrel" evidence="11">
    <location>
        <begin position="247"/>
        <end position="664"/>
    </location>
</feature>
<evidence type="ECO:0000259" key="11">
    <source>
        <dbReference type="Pfam" id="PF00593"/>
    </source>
</evidence>